<dbReference type="GO" id="GO:0051604">
    <property type="term" value="P:protein maturation"/>
    <property type="evidence" value="ECO:0007669"/>
    <property type="project" value="TreeGrafter"/>
</dbReference>
<sequence>MVKLAPEILSKYVLSKFVSNDPNVLIGAEVGEDAAVVKTSDDVVVIHPDPISGAVKFLGYLAIKIPANDVAVSGAYPKYFTTVLLLPEKTSVDELNVITSSMKEALEELKASLVGGHTEYTDSVSRPIAITTAFGFTKRGKVITSKGAKEDDVVIMTKSAGIEGTAVIASDFRELLKARGIDDETIEEGVKMIKHVSVVEEATILSDLGVVTSMHDPTEGGVLCGLAEVAYASKTSLIIHLDKIKIHPTTLKLSSVLGVNPLKMLSSGALIATVPKSYVDLALDTLSRKGIDAYVIGEVVKGGSDRPLVTLMSGGKFKEALWEPHVEDEVIKLWERMTT</sequence>
<dbReference type="Gene3D" id="3.90.650.10">
    <property type="entry name" value="PurM-like C-terminal domain"/>
    <property type="match status" value="1"/>
</dbReference>
<name>A0A2R7Y9H3_9CREN</name>
<dbReference type="InterPro" id="IPR011854">
    <property type="entry name" value="HypE"/>
</dbReference>
<evidence type="ECO:0000259" key="3">
    <source>
        <dbReference type="Pfam" id="PF02769"/>
    </source>
</evidence>
<gene>
    <name evidence="4" type="ORF">B7O98_03590</name>
</gene>
<dbReference type="InterPro" id="IPR036676">
    <property type="entry name" value="PurM-like_C_sf"/>
</dbReference>
<protein>
    <recommendedName>
        <fullName evidence="6">Hydrogenase assembly protein HupF</fullName>
    </recommendedName>
</protein>
<dbReference type="Pfam" id="PF00586">
    <property type="entry name" value="AIRS"/>
    <property type="match status" value="1"/>
</dbReference>
<evidence type="ECO:0000259" key="2">
    <source>
        <dbReference type="Pfam" id="PF00586"/>
    </source>
</evidence>
<proteinExistence type="inferred from homology"/>
<reference evidence="4 5" key="1">
    <citation type="journal article" date="2018" name="Syst. Appl. Microbiol.">
        <title>A new symbiotic nanoarchaeote (Candidatus Nanoclepta minutus) and its host (Zestosphaera tikiterensis gen. nov., sp. nov.) from a New Zealand hot spring.</title>
        <authorList>
            <person name="St John E."/>
            <person name="Liu Y."/>
            <person name="Podar M."/>
            <person name="Stott M.B."/>
            <person name="Meneghin J."/>
            <person name="Chen Z."/>
            <person name="Lagutin K."/>
            <person name="Mitchell K."/>
            <person name="Reysenbach A.L."/>
        </authorList>
    </citation>
    <scope>NUCLEOTIDE SEQUENCE [LARGE SCALE GENOMIC DNA]</scope>
    <source>
        <strain evidence="4">NZ3</strain>
    </source>
</reference>
<dbReference type="Gene3D" id="3.30.1330.10">
    <property type="entry name" value="PurM-like, N-terminal domain"/>
    <property type="match status" value="1"/>
</dbReference>
<comment type="caution">
    <text evidence="4">The sequence shown here is derived from an EMBL/GenBank/DDBJ whole genome shotgun (WGS) entry which is preliminary data.</text>
</comment>
<organism evidence="4 5">
    <name type="scientific">Zestosphaera tikiterensis</name>
    <dbReference type="NCBI Taxonomy" id="1973259"/>
    <lineage>
        <taxon>Archaea</taxon>
        <taxon>Thermoproteota</taxon>
        <taxon>Thermoprotei</taxon>
        <taxon>Desulfurococcales</taxon>
        <taxon>Desulfurococcaceae</taxon>
        <taxon>Zestosphaera</taxon>
    </lineage>
</organism>
<dbReference type="InterPro" id="IPR010918">
    <property type="entry name" value="PurM-like_C_dom"/>
</dbReference>
<evidence type="ECO:0000256" key="1">
    <source>
        <dbReference type="ARBA" id="ARBA00006243"/>
    </source>
</evidence>
<evidence type="ECO:0008006" key="6">
    <source>
        <dbReference type="Google" id="ProtNLM"/>
    </source>
</evidence>
<dbReference type="Proteomes" id="UP000244093">
    <property type="component" value="Unassembled WGS sequence"/>
</dbReference>
<evidence type="ECO:0000313" key="4">
    <source>
        <dbReference type="EMBL" id="PUA33512.1"/>
    </source>
</evidence>
<evidence type="ECO:0000313" key="5">
    <source>
        <dbReference type="Proteomes" id="UP000244093"/>
    </source>
</evidence>
<comment type="similarity">
    <text evidence="1">Belongs to the HypE family.</text>
</comment>
<dbReference type="SUPFAM" id="SSF56042">
    <property type="entry name" value="PurM C-terminal domain-like"/>
    <property type="match status" value="1"/>
</dbReference>
<feature type="domain" description="PurM-like N-terminal" evidence="2">
    <location>
        <begin position="31"/>
        <end position="136"/>
    </location>
</feature>
<dbReference type="Pfam" id="PF02769">
    <property type="entry name" value="AIRS_C"/>
    <property type="match status" value="1"/>
</dbReference>
<dbReference type="PANTHER" id="PTHR30303">
    <property type="entry name" value="HYDROGENASE ISOENZYMES FORMATION PROTEIN HYPE"/>
    <property type="match status" value="1"/>
</dbReference>
<dbReference type="InterPro" id="IPR036921">
    <property type="entry name" value="PurM-like_N_sf"/>
</dbReference>
<accession>A0A2R7Y9H3</accession>
<dbReference type="EMBL" id="NBVN01000002">
    <property type="protein sequence ID" value="PUA33512.1"/>
    <property type="molecule type" value="Genomic_DNA"/>
</dbReference>
<dbReference type="PANTHER" id="PTHR30303:SF4">
    <property type="entry name" value="HYDROGENASE EXPRESSION_FORMATION PROTEIN HYPE"/>
    <property type="match status" value="1"/>
</dbReference>
<dbReference type="CDD" id="cd06061">
    <property type="entry name" value="PurM-like1"/>
    <property type="match status" value="1"/>
</dbReference>
<dbReference type="AlphaFoldDB" id="A0A2R7Y9H3"/>
<dbReference type="SUPFAM" id="SSF55326">
    <property type="entry name" value="PurM N-terminal domain-like"/>
    <property type="match status" value="1"/>
</dbReference>
<dbReference type="InterPro" id="IPR016188">
    <property type="entry name" value="PurM-like_N"/>
</dbReference>
<dbReference type="PIRSF" id="PIRSF005644">
    <property type="entry name" value="Hdrgns_mtr_HypE"/>
    <property type="match status" value="1"/>
</dbReference>
<feature type="domain" description="PurM-like C-terminal" evidence="3">
    <location>
        <begin position="149"/>
        <end position="305"/>
    </location>
</feature>